<dbReference type="OrthoDB" id="2940878at2"/>
<dbReference type="AlphaFoldDB" id="A0A248TP41"/>
<gene>
    <name evidence="2" type="ORF">CKF48_09045</name>
</gene>
<reference evidence="2 3" key="1">
    <citation type="submission" date="2017-08" db="EMBL/GenBank/DDBJ databases">
        <title>Complete Genome Sequence of Bacillus kochii Oregon-R-modENCODE STRAIN BDGP4, isolated from Drosophila melanogaster gut.</title>
        <authorList>
            <person name="Wan K.H."/>
            <person name="Yu C."/>
            <person name="Park S."/>
            <person name="Hammonds A.S."/>
            <person name="Booth B.W."/>
            <person name="Celniker S.E."/>
        </authorList>
    </citation>
    <scope>NUCLEOTIDE SEQUENCE [LARGE SCALE GENOMIC DNA]</scope>
    <source>
        <strain evidence="2 3">BDGP4</strain>
    </source>
</reference>
<dbReference type="Proteomes" id="UP000215137">
    <property type="component" value="Chromosome"/>
</dbReference>
<keyword evidence="1" id="KW-1133">Transmembrane helix</keyword>
<protein>
    <submittedName>
        <fullName evidence="2">Uncharacterized protein</fullName>
    </submittedName>
</protein>
<keyword evidence="1" id="KW-0812">Transmembrane</keyword>
<keyword evidence="3" id="KW-1185">Reference proteome</keyword>
<name>A0A248TP41_9BACI</name>
<organism evidence="2 3">
    <name type="scientific">Cytobacillus kochii</name>
    <dbReference type="NCBI Taxonomy" id="859143"/>
    <lineage>
        <taxon>Bacteria</taxon>
        <taxon>Bacillati</taxon>
        <taxon>Bacillota</taxon>
        <taxon>Bacilli</taxon>
        <taxon>Bacillales</taxon>
        <taxon>Bacillaceae</taxon>
        <taxon>Cytobacillus</taxon>
    </lineage>
</organism>
<evidence type="ECO:0000313" key="3">
    <source>
        <dbReference type="Proteomes" id="UP000215137"/>
    </source>
</evidence>
<dbReference type="KEGG" id="bko:CKF48_09045"/>
<evidence type="ECO:0000256" key="1">
    <source>
        <dbReference type="SAM" id="Phobius"/>
    </source>
</evidence>
<sequence>MLGFFLIINMFLAILYFFSSRAGGKFYSWITEDFVFLMILSIPFFALTELTANELYNRFNGFLARILLIFYIITLFILAIVFFILFGYFAEMG</sequence>
<proteinExistence type="predicted"/>
<accession>A0A248TP41</accession>
<feature type="transmembrane region" description="Helical" evidence="1">
    <location>
        <begin position="68"/>
        <end position="90"/>
    </location>
</feature>
<dbReference type="EMBL" id="CP022983">
    <property type="protein sequence ID" value="ASV69993.1"/>
    <property type="molecule type" value="Genomic_DNA"/>
</dbReference>
<evidence type="ECO:0000313" key="2">
    <source>
        <dbReference type="EMBL" id="ASV69993.1"/>
    </source>
</evidence>
<feature type="transmembrane region" description="Helical" evidence="1">
    <location>
        <begin position="34"/>
        <end position="56"/>
    </location>
</feature>
<keyword evidence="1" id="KW-0472">Membrane</keyword>